<dbReference type="STRING" id="545501.BN997_01615"/>
<protein>
    <submittedName>
        <fullName evidence="1">Uncharacterized protein</fullName>
    </submittedName>
</protein>
<name>A0A0A1MQ73_9BACI</name>
<dbReference type="EMBL" id="CDGG01000001">
    <property type="protein sequence ID" value="CEI81762.1"/>
    <property type="molecule type" value="Genomic_DNA"/>
</dbReference>
<evidence type="ECO:0000313" key="2">
    <source>
        <dbReference type="Proteomes" id="UP000040453"/>
    </source>
</evidence>
<proteinExistence type="predicted"/>
<dbReference type="Proteomes" id="UP000040453">
    <property type="component" value="Unassembled WGS sequence"/>
</dbReference>
<dbReference type="AlphaFoldDB" id="A0A0A1MQ73"/>
<organism evidence="1 2">
    <name type="scientific">Oceanobacillus oncorhynchi</name>
    <dbReference type="NCBI Taxonomy" id="545501"/>
    <lineage>
        <taxon>Bacteria</taxon>
        <taxon>Bacillati</taxon>
        <taxon>Bacillota</taxon>
        <taxon>Bacilli</taxon>
        <taxon>Bacillales</taxon>
        <taxon>Bacillaceae</taxon>
        <taxon>Oceanobacillus</taxon>
    </lineage>
</organism>
<gene>
    <name evidence="1" type="ORF">BN997_01615</name>
</gene>
<dbReference type="RefSeq" id="WP_042531117.1">
    <property type="nucleotide sequence ID" value="NZ_CDGG01000001.1"/>
</dbReference>
<accession>A0A0A1MQ73</accession>
<evidence type="ECO:0000313" key="1">
    <source>
        <dbReference type="EMBL" id="CEI81762.1"/>
    </source>
</evidence>
<reference evidence="1 2" key="1">
    <citation type="submission" date="2014-11" db="EMBL/GenBank/DDBJ databases">
        <authorList>
            <person name="Urmite Genomes Urmite Genomes"/>
        </authorList>
    </citation>
    <scope>NUCLEOTIDE SEQUENCE [LARGE SCALE GENOMIC DNA]</scope>
    <source>
        <strain evidence="1 2">Oc5</strain>
    </source>
</reference>
<sequence length="68" mass="7837">MEEGVGIVVVELKRELIRDNQYDKAIHLMAVMYIIKSLSGILMKRNKGIKLSALRCWFLPTLNGLEYN</sequence>
<keyword evidence="2" id="KW-1185">Reference proteome</keyword>